<keyword evidence="3" id="KW-0274">FAD</keyword>
<evidence type="ECO:0000256" key="2">
    <source>
        <dbReference type="ARBA" id="ARBA00022630"/>
    </source>
</evidence>
<evidence type="ECO:0000259" key="8">
    <source>
        <dbReference type="Pfam" id="PF01494"/>
    </source>
</evidence>
<dbReference type="SUPFAM" id="SSF54373">
    <property type="entry name" value="FAD-linked reductases, C-terminal domain"/>
    <property type="match status" value="1"/>
</dbReference>
<dbReference type="Gene3D" id="3.50.50.60">
    <property type="entry name" value="FAD/NAD(P)-binding domain"/>
    <property type="match status" value="1"/>
</dbReference>
<evidence type="ECO:0000256" key="4">
    <source>
        <dbReference type="ARBA" id="ARBA00023002"/>
    </source>
</evidence>
<reference evidence="10" key="1">
    <citation type="journal article" date="2017" name="Genome Biol. Evol.">
        <title>The complete genome sequence of the phytopathogenic fungus Sclerotinia sclerotiorum reveals insights into the genome architecture of broad host range pathogens.</title>
        <authorList>
            <person name="Derbyshire M."/>
            <person name="Denton-Giles M."/>
            <person name="Hegedus D."/>
            <person name="Seifbarghy S."/>
            <person name="Rollins J."/>
            <person name="van Kan J."/>
            <person name="Seidl M.F."/>
            <person name="Faino L."/>
            <person name="Mbengue M."/>
            <person name="Navaud O."/>
            <person name="Raffaele S."/>
            <person name="Hammond-Kosack K."/>
            <person name="Heard S."/>
            <person name="Oliver R."/>
        </authorList>
    </citation>
    <scope>NUCLEOTIDE SEQUENCE [LARGE SCALE GENOMIC DNA]</scope>
    <source>
        <strain evidence="10">ATCC 18683 / 1980 / Ss-1</strain>
    </source>
</reference>
<dbReference type="InterPro" id="IPR023375">
    <property type="entry name" value="ADC_dom_sf"/>
</dbReference>
<keyword evidence="4" id="KW-0560">Oxidoreductase</keyword>
<feature type="region of interest" description="Disordered" evidence="6">
    <location>
        <begin position="663"/>
        <end position="765"/>
    </location>
</feature>
<gene>
    <name evidence="9" type="ORF">sscle_08g066210</name>
</gene>
<feature type="compositionally biased region" description="Low complexity" evidence="6">
    <location>
        <begin position="733"/>
        <end position="745"/>
    </location>
</feature>
<dbReference type="AlphaFoldDB" id="A0A1D9QA91"/>
<dbReference type="InterPro" id="IPR050493">
    <property type="entry name" value="FAD-dep_Monooxygenase_BioMet"/>
</dbReference>
<evidence type="ECO:0000256" key="3">
    <source>
        <dbReference type="ARBA" id="ARBA00022827"/>
    </source>
</evidence>
<dbReference type="InterPro" id="IPR002938">
    <property type="entry name" value="FAD-bd"/>
</dbReference>
<comment type="similarity">
    <text evidence="1">Belongs to the paxM FAD-dependent monooxygenase family.</text>
</comment>
<proteinExistence type="inferred from homology"/>
<dbReference type="Proteomes" id="UP000177798">
    <property type="component" value="Chromosome 8"/>
</dbReference>
<dbReference type="InterPro" id="IPR036188">
    <property type="entry name" value="FAD/NAD-bd_sf"/>
</dbReference>
<evidence type="ECO:0000256" key="6">
    <source>
        <dbReference type="SAM" id="MobiDB-lite"/>
    </source>
</evidence>
<dbReference type="VEuPathDB" id="FungiDB:sscle_08g066210"/>
<dbReference type="Pfam" id="PF13450">
    <property type="entry name" value="NAD_binding_8"/>
    <property type="match status" value="1"/>
</dbReference>
<dbReference type="SUPFAM" id="SSF51905">
    <property type="entry name" value="FAD/NAD(P)-binding domain"/>
    <property type="match status" value="1"/>
</dbReference>
<evidence type="ECO:0000256" key="5">
    <source>
        <dbReference type="ARBA" id="ARBA00023033"/>
    </source>
</evidence>
<evidence type="ECO:0000313" key="10">
    <source>
        <dbReference type="Proteomes" id="UP000177798"/>
    </source>
</evidence>
<dbReference type="PANTHER" id="PTHR13789:SF261">
    <property type="entry name" value="HYDROXYLASE, PUTATIVE (AFU_ORTHOLOGUE AFUA_7G00590)-RELATED"/>
    <property type="match status" value="1"/>
</dbReference>
<dbReference type="Pfam" id="PF01494">
    <property type="entry name" value="FAD_binding_3"/>
    <property type="match status" value="1"/>
</dbReference>
<feature type="compositionally biased region" description="Polar residues" evidence="6">
    <location>
        <begin position="694"/>
        <end position="718"/>
    </location>
</feature>
<feature type="domain" description="FAD-binding" evidence="8">
    <location>
        <begin position="306"/>
        <end position="374"/>
    </location>
</feature>
<dbReference type="EMBL" id="CP017821">
    <property type="protein sequence ID" value="APA11851.1"/>
    <property type="molecule type" value="Genomic_DNA"/>
</dbReference>
<keyword evidence="7" id="KW-0732">Signal</keyword>
<keyword evidence="5" id="KW-0503">Monooxygenase</keyword>
<dbReference type="PANTHER" id="PTHR13789">
    <property type="entry name" value="MONOOXYGENASE"/>
    <property type="match status" value="1"/>
</dbReference>
<keyword evidence="2" id="KW-0285">Flavoprotein</keyword>
<accession>A0A1D9QA91</accession>
<dbReference type="Gene3D" id="2.40.400.10">
    <property type="entry name" value="Acetoacetate decarboxylase-like"/>
    <property type="match status" value="1"/>
</dbReference>
<organism evidence="9 10">
    <name type="scientific">Sclerotinia sclerotiorum (strain ATCC 18683 / 1980 / Ss-1)</name>
    <name type="common">White mold</name>
    <name type="synonym">Whetzelinia sclerotiorum</name>
    <dbReference type="NCBI Taxonomy" id="665079"/>
    <lineage>
        <taxon>Eukaryota</taxon>
        <taxon>Fungi</taxon>
        <taxon>Dikarya</taxon>
        <taxon>Ascomycota</taxon>
        <taxon>Pezizomycotina</taxon>
        <taxon>Leotiomycetes</taxon>
        <taxon>Helotiales</taxon>
        <taxon>Sclerotiniaceae</taxon>
        <taxon>Sclerotinia</taxon>
    </lineage>
</organism>
<feature type="chain" id="PRO_5009444990" description="FAD-binding domain-containing protein" evidence="7">
    <location>
        <begin position="18"/>
        <end position="790"/>
    </location>
</feature>
<dbReference type="OrthoDB" id="1047367at2759"/>
<dbReference type="GO" id="GO:0004497">
    <property type="term" value="F:monooxygenase activity"/>
    <property type="evidence" value="ECO:0007669"/>
    <property type="project" value="UniProtKB-KW"/>
</dbReference>
<protein>
    <recommendedName>
        <fullName evidence="8">FAD-binding domain-containing protein</fullName>
    </recommendedName>
</protein>
<evidence type="ECO:0000313" key="9">
    <source>
        <dbReference type="EMBL" id="APA11851.1"/>
    </source>
</evidence>
<evidence type="ECO:0000256" key="1">
    <source>
        <dbReference type="ARBA" id="ARBA00007992"/>
    </source>
</evidence>
<name>A0A1D9QA91_SCLS1</name>
<feature type="compositionally biased region" description="Polar residues" evidence="6">
    <location>
        <begin position="746"/>
        <end position="765"/>
    </location>
</feature>
<dbReference type="GO" id="GO:0071949">
    <property type="term" value="F:FAD binding"/>
    <property type="evidence" value="ECO:0007669"/>
    <property type="project" value="InterPro"/>
</dbReference>
<dbReference type="PRINTS" id="PR00420">
    <property type="entry name" value="RNGMNOXGNASE"/>
</dbReference>
<sequence length="790" mass="88730">MPLKILIIGAGIGGLTAAIALREQGHEITIFEQSQFASEYGAAIHIQPNANGILRRLNIFLEESGANPFNWMTEYTSTGSLNRSMDIVEMVKKWHHPWLLAHRVQLHSHLKSKALTPSPPNLPITLLTSHKVTTLDPVTSTVYFSNGISHTGDLIIGADGVHSLTRSFTQAPSSSIKPFPSGKSAYRFLLTRASVLSNPKTAKHMQKEGELIMWFGTDRRVVVYPTSSNSLLNFVCIHPDALSESEKNWEGWGKGGSKENLLKIYESWDEDMLEMLKMARSPTSSDINTTGTLKVWRLLDMHPLPNFTRENLVLLGDAAHPYLPHQGQGAGSAIEDAAALAVVFPGDVKEEEIQERLKLYENIRIGRAHRIQEFSRILGRDPGEGNDVVVDMLQFVNHNLQHDEWDNSTYELRKWMWKRNPQLSTYYLIPASFGPLPILKPPHNYTSALPSSQTIPKINPNPTFTFTPRITKTSAKLTFTTSRTLLQNFFPIDSDSFRFSNPGIISTASWRYVCWEYEKETANEELNSHHNGKKYEQLLFCIEGVEYIRKNGEDGENEEVVKGTYIPIIFANCSLQEKGKNHNDNENAETKFEIIHTALEDGIHTYEINSSIEGTCKRWGNLKLGDLKEVVEKKVEDSGEKEKDGGEEEEEAFLLWRYNTPLSPSLGINPPDTDRNTDTNTYLQFPPGHLHYIASSSRSSPHTPYTKKYTSTTGSFTIKESIPTSRPRPPSPSSSSPPTSPSPSTQLQPPETSNTQNTSNPTKSITQILPRIAEIPYYEIINTEVEITEL</sequence>
<feature type="signal peptide" evidence="7">
    <location>
        <begin position="1"/>
        <end position="17"/>
    </location>
</feature>
<evidence type="ECO:0000256" key="7">
    <source>
        <dbReference type="SAM" id="SignalP"/>
    </source>
</evidence>